<keyword evidence="5" id="KW-0732">Signal</keyword>
<protein>
    <submittedName>
        <fullName evidence="8">Glycosyltransferase 25 family member</fullName>
    </submittedName>
</protein>
<dbReference type="InterPro" id="IPR050757">
    <property type="entry name" value="Collagen_mod_GT25"/>
</dbReference>
<feature type="signal peptide" evidence="5">
    <location>
        <begin position="1"/>
        <end position="21"/>
    </location>
</feature>
<feature type="domain" description="Glycosyl transferase family 25" evidence="6">
    <location>
        <begin position="305"/>
        <end position="487"/>
    </location>
</feature>
<dbReference type="AlphaFoldDB" id="A0A1I7ZVK3"/>
<dbReference type="PANTHER" id="PTHR10730:SF53">
    <property type="entry name" value="GLYCOSYLTRANSFERASE 25 FAMILY MEMBER"/>
    <property type="match status" value="1"/>
</dbReference>
<evidence type="ECO:0000256" key="3">
    <source>
        <dbReference type="ARBA" id="ARBA00022679"/>
    </source>
</evidence>
<keyword evidence="2" id="KW-0328">Glycosyltransferase</keyword>
<accession>A0A1I7ZVK3</accession>
<keyword evidence="7" id="KW-1185">Reference proteome</keyword>
<dbReference type="GO" id="GO:0050211">
    <property type="term" value="F:procollagen galactosyltransferase activity"/>
    <property type="evidence" value="ECO:0007669"/>
    <property type="project" value="TreeGrafter"/>
</dbReference>
<sequence length="563" mass="64616">MKCSTSILLSTALLLVASSLALFPGRAPDRGDYRHLYPRVFIAVGVSSHAHTLPYTLGLLENLEYPKDRLKVAFFLKDNNGADGSKTLVEMWAKSAKNFYRERSIPVFTYEDFDDSNWMELALVRARASKSEYAFLTTPDEFLTQPRLLQHLIGLKKLVVTPLMNSPTSNHSNAVDDMGDRYVGREIVGLEEVAQVSTPVLIHIVASDAAYLTFSAGNVAHFSGDSNDPIAVFAHSAKVMDIPFHITNEQFYGYFIDSTLYDLKQHRQEVKHFIANLISDYGLYPILPSSAIPPRAPRKSLLGFDQIYLINLKRRPERRKKMNAILQLLGIDYTYWEATDGNQLEKDEYAEKIKIMPGYEDPYYKRTLKKGEIGCFLSHYRIWKDVIEHNYQRVLVFEDDLRFLHNGTQRLLETMEDIDFHETEWDLIYLGRKKMAAEGDELWVENHRHLSTVGYSYWTLGYALSHTGAEKLLQADPLSKLVAVDEYIPIMFDRHPRTEWKDAFPERNLKAFTLYPLMVVPERFTDQVGYVSDTEDSAIVDQEHSSRGEHPQSLLKAPPKEEL</sequence>
<dbReference type="InterPro" id="IPR002654">
    <property type="entry name" value="Glyco_trans_25"/>
</dbReference>
<proteinExistence type="inferred from homology"/>
<dbReference type="CDD" id="cd06532">
    <property type="entry name" value="Glyco_transf_25"/>
    <property type="match status" value="1"/>
</dbReference>
<dbReference type="PANTHER" id="PTHR10730">
    <property type="entry name" value="PROCOLLAGEN-LYSINE,2-OXOGLUTARATE 5-DIOXYGENASE/GLYCOSYLTRANSFERASE 25 FAMILY MEMBER"/>
    <property type="match status" value="1"/>
</dbReference>
<dbReference type="Proteomes" id="UP000095287">
    <property type="component" value="Unplaced"/>
</dbReference>
<evidence type="ECO:0000313" key="7">
    <source>
        <dbReference type="Proteomes" id="UP000095287"/>
    </source>
</evidence>
<evidence type="ECO:0000256" key="4">
    <source>
        <dbReference type="SAM" id="MobiDB-lite"/>
    </source>
</evidence>
<name>A0A1I7ZVK3_9BILA</name>
<reference evidence="8" key="1">
    <citation type="submission" date="2016-11" db="UniProtKB">
        <authorList>
            <consortium name="WormBaseParasite"/>
        </authorList>
    </citation>
    <scope>IDENTIFICATION</scope>
</reference>
<comment type="similarity">
    <text evidence="1">Belongs to the glycosyltransferase 25 family.</text>
</comment>
<evidence type="ECO:0000256" key="2">
    <source>
        <dbReference type="ARBA" id="ARBA00022676"/>
    </source>
</evidence>
<evidence type="ECO:0000259" key="6">
    <source>
        <dbReference type="Pfam" id="PF01755"/>
    </source>
</evidence>
<dbReference type="Pfam" id="PF01755">
    <property type="entry name" value="Glyco_transf_25"/>
    <property type="match status" value="1"/>
</dbReference>
<feature type="compositionally biased region" description="Basic and acidic residues" evidence="4">
    <location>
        <begin position="541"/>
        <end position="550"/>
    </location>
</feature>
<evidence type="ECO:0000256" key="5">
    <source>
        <dbReference type="SAM" id="SignalP"/>
    </source>
</evidence>
<evidence type="ECO:0000256" key="1">
    <source>
        <dbReference type="ARBA" id="ARBA00006721"/>
    </source>
</evidence>
<keyword evidence="3" id="KW-0808">Transferase</keyword>
<organism evidence="7 8">
    <name type="scientific">Steinernema glaseri</name>
    <dbReference type="NCBI Taxonomy" id="37863"/>
    <lineage>
        <taxon>Eukaryota</taxon>
        <taxon>Metazoa</taxon>
        <taxon>Ecdysozoa</taxon>
        <taxon>Nematoda</taxon>
        <taxon>Chromadorea</taxon>
        <taxon>Rhabditida</taxon>
        <taxon>Tylenchina</taxon>
        <taxon>Panagrolaimomorpha</taxon>
        <taxon>Strongyloidoidea</taxon>
        <taxon>Steinernematidae</taxon>
        <taxon>Steinernema</taxon>
    </lineage>
</organism>
<feature type="region of interest" description="Disordered" evidence="4">
    <location>
        <begin position="539"/>
        <end position="563"/>
    </location>
</feature>
<evidence type="ECO:0000313" key="8">
    <source>
        <dbReference type="WBParaSite" id="L893_g30198.t1"/>
    </source>
</evidence>
<feature type="chain" id="PRO_5009313938" evidence="5">
    <location>
        <begin position="22"/>
        <end position="563"/>
    </location>
</feature>
<dbReference type="WBParaSite" id="L893_g30198.t1">
    <property type="protein sequence ID" value="L893_g30198.t1"/>
    <property type="gene ID" value="L893_g30198"/>
</dbReference>